<name>A0A3N4JVV6_9PEZI</name>
<evidence type="ECO:0000313" key="1">
    <source>
        <dbReference type="EMBL" id="RPB00281.1"/>
    </source>
</evidence>
<dbReference type="OrthoDB" id="5462019at2759"/>
<dbReference type="Proteomes" id="UP000276215">
    <property type="component" value="Unassembled WGS sequence"/>
</dbReference>
<sequence>MESNSGDWSKSEIEQIILWLEDSINLCRTQKGSGETKKHQISVIISRIPSCS</sequence>
<dbReference type="EMBL" id="ML120381">
    <property type="protein sequence ID" value="RPB00281.1"/>
    <property type="molecule type" value="Genomic_DNA"/>
</dbReference>
<gene>
    <name evidence="1" type="ORF">L873DRAFT_1805415</name>
</gene>
<accession>A0A3N4JVV6</accession>
<protein>
    <recommendedName>
        <fullName evidence="3">TEA domain-containing protein</fullName>
    </recommendedName>
</protein>
<reference evidence="1 2" key="1">
    <citation type="journal article" date="2018" name="Nat. Ecol. Evol.">
        <title>Pezizomycetes genomes reveal the molecular basis of ectomycorrhizal truffle lifestyle.</title>
        <authorList>
            <person name="Murat C."/>
            <person name="Payen T."/>
            <person name="Noel B."/>
            <person name="Kuo A."/>
            <person name="Morin E."/>
            <person name="Chen J."/>
            <person name="Kohler A."/>
            <person name="Krizsan K."/>
            <person name="Balestrini R."/>
            <person name="Da Silva C."/>
            <person name="Montanini B."/>
            <person name="Hainaut M."/>
            <person name="Levati E."/>
            <person name="Barry K.W."/>
            <person name="Belfiori B."/>
            <person name="Cichocki N."/>
            <person name="Clum A."/>
            <person name="Dockter R.B."/>
            <person name="Fauchery L."/>
            <person name="Guy J."/>
            <person name="Iotti M."/>
            <person name="Le Tacon F."/>
            <person name="Lindquist E.A."/>
            <person name="Lipzen A."/>
            <person name="Malagnac F."/>
            <person name="Mello A."/>
            <person name="Molinier V."/>
            <person name="Miyauchi S."/>
            <person name="Poulain J."/>
            <person name="Riccioni C."/>
            <person name="Rubini A."/>
            <person name="Sitrit Y."/>
            <person name="Splivallo R."/>
            <person name="Traeger S."/>
            <person name="Wang M."/>
            <person name="Zifcakova L."/>
            <person name="Wipf D."/>
            <person name="Zambonelli A."/>
            <person name="Paolocci F."/>
            <person name="Nowrousian M."/>
            <person name="Ottonello S."/>
            <person name="Baldrian P."/>
            <person name="Spatafora J.W."/>
            <person name="Henrissat B."/>
            <person name="Nagy L.G."/>
            <person name="Aury J.M."/>
            <person name="Wincker P."/>
            <person name="Grigoriev I.V."/>
            <person name="Bonfante P."/>
            <person name="Martin F.M."/>
        </authorList>
    </citation>
    <scope>NUCLEOTIDE SEQUENCE [LARGE SCALE GENOMIC DNA]</scope>
    <source>
        <strain evidence="1 2">120613-1</strain>
    </source>
</reference>
<dbReference type="AlphaFoldDB" id="A0A3N4JVV6"/>
<keyword evidence="2" id="KW-1185">Reference proteome</keyword>
<organism evidence="1 2">
    <name type="scientific">Choiromyces venosus 120613-1</name>
    <dbReference type="NCBI Taxonomy" id="1336337"/>
    <lineage>
        <taxon>Eukaryota</taxon>
        <taxon>Fungi</taxon>
        <taxon>Dikarya</taxon>
        <taxon>Ascomycota</taxon>
        <taxon>Pezizomycotina</taxon>
        <taxon>Pezizomycetes</taxon>
        <taxon>Pezizales</taxon>
        <taxon>Tuberaceae</taxon>
        <taxon>Choiromyces</taxon>
    </lineage>
</organism>
<feature type="non-terminal residue" evidence="1">
    <location>
        <position position="52"/>
    </location>
</feature>
<evidence type="ECO:0008006" key="3">
    <source>
        <dbReference type="Google" id="ProtNLM"/>
    </source>
</evidence>
<proteinExistence type="predicted"/>
<evidence type="ECO:0000313" key="2">
    <source>
        <dbReference type="Proteomes" id="UP000276215"/>
    </source>
</evidence>